<dbReference type="SUPFAM" id="SSF103575">
    <property type="entry name" value="Plexin repeat"/>
    <property type="match status" value="1"/>
</dbReference>
<name>A0A8T2N868_9TELE</name>
<dbReference type="InterPro" id="IPR041362">
    <property type="entry name" value="TIG2_plexin"/>
</dbReference>
<comment type="caution">
    <text evidence="2">The sequence shown here is derived from an EMBL/GenBank/DDBJ whole genome shotgun (WGS) entry which is preliminary data.</text>
</comment>
<dbReference type="Pfam" id="PF24479">
    <property type="entry name" value="PSI_PlexinA-B"/>
    <property type="match status" value="1"/>
</dbReference>
<sequence>MFVHDVSRPPSEQCLSCVNSAFRCHWCKYRNLCTHDPTSCSFQEGRVNTSEVWSHAAVHTAYACEVKPITLKARNLPQPQSGQQSQARLIAVERAAAWLSRVRGLRLFPLLLGYIYEGMKISELPVDFSVVWNGNFIIDNPENIQERKFQCGWCTGEGRCSLRHHCPAPTYANRWLDLSSKNVKGVSMWVCVDRAAPLLTFSAITTARQLYAYLLEQN</sequence>
<dbReference type="InterPro" id="IPR031148">
    <property type="entry name" value="Plexin"/>
</dbReference>
<dbReference type="PANTHER" id="PTHR22625">
    <property type="entry name" value="PLEXIN"/>
    <property type="match status" value="1"/>
</dbReference>
<dbReference type="GO" id="GO:0005886">
    <property type="term" value="C:plasma membrane"/>
    <property type="evidence" value="ECO:0007669"/>
    <property type="project" value="TreeGrafter"/>
</dbReference>
<dbReference type="PANTHER" id="PTHR22625:SF37">
    <property type="entry name" value="PLEXIN-A2"/>
    <property type="match status" value="1"/>
</dbReference>
<evidence type="ECO:0000313" key="3">
    <source>
        <dbReference type="Proteomes" id="UP000824540"/>
    </source>
</evidence>
<dbReference type="AlphaFoldDB" id="A0A8T2N868"/>
<dbReference type="Proteomes" id="UP000824540">
    <property type="component" value="Unassembled WGS sequence"/>
</dbReference>
<feature type="domain" description="Plexin TIG" evidence="1">
    <location>
        <begin position="66"/>
        <end position="145"/>
    </location>
</feature>
<organism evidence="2 3">
    <name type="scientific">Albula glossodonta</name>
    <name type="common">roundjaw bonefish</name>
    <dbReference type="NCBI Taxonomy" id="121402"/>
    <lineage>
        <taxon>Eukaryota</taxon>
        <taxon>Metazoa</taxon>
        <taxon>Chordata</taxon>
        <taxon>Craniata</taxon>
        <taxon>Vertebrata</taxon>
        <taxon>Euteleostomi</taxon>
        <taxon>Actinopterygii</taxon>
        <taxon>Neopterygii</taxon>
        <taxon>Teleostei</taxon>
        <taxon>Albuliformes</taxon>
        <taxon>Albulidae</taxon>
        <taxon>Albula</taxon>
    </lineage>
</organism>
<reference evidence="2" key="1">
    <citation type="thesis" date="2021" institute="BYU ScholarsArchive" country="Provo, UT, USA">
        <title>Applications of and Algorithms for Genome Assembly and Genomic Analyses with an Emphasis on Marine Teleosts.</title>
        <authorList>
            <person name="Pickett B.D."/>
        </authorList>
    </citation>
    <scope>NUCLEOTIDE SEQUENCE</scope>
    <source>
        <strain evidence="2">HI-2016</strain>
    </source>
</reference>
<dbReference type="Gene3D" id="3.30.1680.10">
    <property type="entry name" value="ligand-binding face of the semaphorins, domain 2"/>
    <property type="match status" value="1"/>
</dbReference>
<protein>
    <recommendedName>
        <fullName evidence="1">Plexin TIG domain-containing protein</fullName>
    </recommendedName>
</protein>
<gene>
    <name evidence="2" type="ORF">JZ751_014795</name>
</gene>
<dbReference type="Pfam" id="PF18020">
    <property type="entry name" value="TIG_2"/>
    <property type="match status" value="1"/>
</dbReference>
<dbReference type="OrthoDB" id="125363at2759"/>
<keyword evidence="3" id="KW-1185">Reference proteome</keyword>
<dbReference type="GO" id="GO:0017154">
    <property type="term" value="F:semaphorin receptor activity"/>
    <property type="evidence" value="ECO:0007669"/>
    <property type="project" value="InterPro"/>
</dbReference>
<dbReference type="GO" id="GO:0030334">
    <property type="term" value="P:regulation of cell migration"/>
    <property type="evidence" value="ECO:0007669"/>
    <property type="project" value="TreeGrafter"/>
</dbReference>
<dbReference type="EMBL" id="JAFBMS010000237">
    <property type="protein sequence ID" value="KAG9332697.1"/>
    <property type="molecule type" value="Genomic_DNA"/>
</dbReference>
<dbReference type="GO" id="GO:0002116">
    <property type="term" value="C:semaphorin receptor complex"/>
    <property type="evidence" value="ECO:0007669"/>
    <property type="project" value="TreeGrafter"/>
</dbReference>
<evidence type="ECO:0000313" key="2">
    <source>
        <dbReference type="EMBL" id="KAG9332697.1"/>
    </source>
</evidence>
<dbReference type="FunFam" id="2.60.40.10:FF:000071">
    <property type="entry name" value="Plexin A2"/>
    <property type="match status" value="1"/>
</dbReference>
<accession>A0A8T2N868</accession>
<evidence type="ECO:0000259" key="1">
    <source>
        <dbReference type="Pfam" id="PF18020"/>
    </source>
</evidence>
<proteinExistence type="predicted"/>